<dbReference type="AlphaFoldDB" id="A0A1C0U239"/>
<keyword evidence="1" id="KW-0812">Transmembrane</keyword>
<gene>
    <name evidence="2" type="ORF">Ppb6_03041</name>
</gene>
<proteinExistence type="predicted"/>
<evidence type="ECO:0000256" key="1">
    <source>
        <dbReference type="SAM" id="Phobius"/>
    </source>
</evidence>
<accession>A0A1C0U239</accession>
<keyword evidence="1" id="KW-0472">Membrane</keyword>
<keyword evidence="3" id="KW-1185">Reference proteome</keyword>
<feature type="transmembrane region" description="Helical" evidence="1">
    <location>
        <begin position="31"/>
        <end position="48"/>
    </location>
</feature>
<name>A0A1C0U239_9GAMM</name>
<feature type="transmembrane region" description="Helical" evidence="1">
    <location>
        <begin position="6"/>
        <end position="24"/>
    </location>
</feature>
<protein>
    <submittedName>
        <fullName evidence="2">Uncharacterized protein</fullName>
    </submittedName>
</protein>
<evidence type="ECO:0000313" key="3">
    <source>
        <dbReference type="Proteomes" id="UP000093476"/>
    </source>
</evidence>
<organism evidence="2 3">
    <name type="scientific">Photorhabdus australis subsp. thailandensis</name>
    <dbReference type="NCBI Taxonomy" id="2805096"/>
    <lineage>
        <taxon>Bacteria</taxon>
        <taxon>Pseudomonadati</taxon>
        <taxon>Pseudomonadota</taxon>
        <taxon>Gammaproteobacteria</taxon>
        <taxon>Enterobacterales</taxon>
        <taxon>Morganellaceae</taxon>
        <taxon>Photorhabdus</taxon>
    </lineage>
</organism>
<keyword evidence="1" id="KW-1133">Transmembrane helix</keyword>
<feature type="transmembrane region" description="Helical" evidence="1">
    <location>
        <begin position="68"/>
        <end position="86"/>
    </location>
</feature>
<evidence type="ECO:0000313" key="2">
    <source>
        <dbReference type="EMBL" id="OCQ51926.1"/>
    </source>
</evidence>
<dbReference type="Proteomes" id="UP000093476">
    <property type="component" value="Unassembled WGS sequence"/>
</dbReference>
<sequence>MNSVYVSLSLILLFPVYFCIKRLLMSPDFYPHLYAIILPLIFSAFHFYVFNFDSIPFLNINTIDNDFLHYYSLALGYLSCVPYIIARKVIIK</sequence>
<reference evidence="2 3" key="1">
    <citation type="submission" date="2015-12" db="EMBL/GenBank/DDBJ databases">
        <title>Genome comparisons provide insights into the role of secondary metabolites in the pathogenic phase of the Photorhabdus life cycle.</title>
        <authorList>
            <person name="Tobias N.J."/>
            <person name="Mishra B."/>
            <person name="Gupta D.K."/>
            <person name="Thines M."/>
            <person name="Stinear T.P."/>
            <person name="Bode H.B."/>
        </authorList>
    </citation>
    <scope>NUCLEOTIDE SEQUENCE [LARGE SCALE GENOMIC DNA]</scope>
    <source>
        <strain evidence="2 3">PB68.1</strain>
    </source>
</reference>
<dbReference type="EMBL" id="LOMY01000104">
    <property type="protein sequence ID" value="OCQ51926.1"/>
    <property type="molecule type" value="Genomic_DNA"/>
</dbReference>
<comment type="caution">
    <text evidence="2">The sequence shown here is derived from an EMBL/GenBank/DDBJ whole genome shotgun (WGS) entry which is preliminary data.</text>
</comment>